<protein>
    <submittedName>
        <fullName evidence="2">Peptidase C1A papain</fullName>
    </submittedName>
</protein>
<dbReference type="InterPro" id="IPR015943">
    <property type="entry name" value="WD40/YVTN_repeat-like_dom_sf"/>
</dbReference>
<dbReference type="SMART" id="SM00564">
    <property type="entry name" value="PQQ"/>
    <property type="match status" value="4"/>
</dbReference>
<dbReference type="InterPro" id="IPR011047">
    <property type="entry name" value="Quinoprotein_ADH-like_sf"/>
</dbReference>
<dbReference type="InterPro" id="IPR038765">
    <property type="entry name" value="Papain-like_cys_pep_sf"/>
</dbReference>
<dbReference type="STRING" id="471854.Dfer_1628"/>
<name>C6VSP8_DYAFD</name>
<sequence>MNRVSSGSRADTFLFVAVLKYKAAPRSAEDFRNNILYQFSMKSRLLKPLRKIFTMLLVFLTVIACKKDVVPTQPAPEPEPEVVIPGKTVGFGVELVPAEEYEKLPLIAEPVMANGRTMKDPTLTPTYDLTAKMPPVASQGNQNSCTAWATAFAARSYLHSRLTGASYVGSDGNRDNARVFSPAFVYNQINGGNDKGSFTYNALDLMKNTGVCSWQDMPYKDTDFLTKPTNEQTQKAGNFKIKDWGRINISESVFKKFIYYDYPVIISAYLDNSFLELTHKDPQNEFVWKENTGAKSAHAMVVVGYDDSRKAFKVQNSWGKNWANRGYIWLSYELVEEVIREAYIMIVDDKSIVAPPKVETVGANLEEDGEVVFSARVTDRGDAPILGVGFCIASTRSLPEVKSSVRIEGISMVPYNFTYSQRLAGDTLWYRAYAETVSGTVYGDTAHVVLKNTSNPVGSLAQNTLFFNDGRQAFSVDVDNGTVLWTSPKDGSSNDKGSVYANGMYVFGEHRLVGVDAVTGKTKWMYSDPRYHTSFYSQPVAIGGTVFMIGEYRLTAIDVQSGLKLWSLDAAEFANDANTSFHGGLSVTKDNKLFFVTWGRNSKYTGYIVSDPRNGKSITEFDNQGESYSGNPFWDDNQLVMATGARDLKSFALKPAPKEMWRSREFLSSSVISNNVVVGHDVAGKALKGLDKATGTRLWQYTPAVGEIYTRAWSVSGKYAAMTVMERTSAFGGNRFIHVIDITNGKLVWEKKLATTVAESVLAAGNKVVTWDGEAVAFDIATGNQLWKTNVNTSKLIFPRDMVVVQKNGTSYYMVESGMK</sequence>
<dbReference type="GO" id="GO:0008234">
    <property type="term" value="F:cysteine-type peptidase activity"/>
    <property type="evidence" value="ECO:0007669"/>
    <property type="project" value="InterPro"/>
</dbReference>
<dbReference type="Pfam" id="PF00112">
    <property type="entry name" value="Peptidase_C1"/>
    <property type="match status" value="1"/>
</dbReference>
<dbReference type="SMART" id="SM00645">
    <property type="entry name" value="Pept_C1"/>
    <property type="match status" value="1"/>
</dbReference>
<dbReference type="eggNOG" id="COG1520">
    <property type="taxonomic scope" value="Bacteria"/>
</dbReference>
<dbReference type="GO" id="GO:0006508">
    <property type="term" value="P:proteolysis"/>
    <property type="evidence" value="ECO:0007669"/>
    <property type="project" value="InterPro"/>
</dbReference>
<dbReference type="EMBL" id="CP001619">
    <property type="protein sequence ID" value="ACT92870.1"/>
    <property type="molecule type" value="Genomic_DNA"/>
</dbReference>
<reference evidence="2 3" key="1">
    <citation type="journal article" date="2009" name="Stand. Genomic Sci.">
        <title>Complete genome sequence of Dyadobacter fermentans type strain (NS114).</title>
        <authorList>
            <person name="Lang E."/>
            <person name="Lapidus A."/>
            <person name="Chertkov O."/>
            <person name="Brettin T."/>
            <person name="Detter J.C."/>
            <person name="Han C."/>
            <person name="Copeland A."/>
            <person name="Glavina Del Rio T."/>
            <person name="Nolan M."/>
            <person name="Chen F."/>
            <person name="Lucas S."/>
            <person name="Tice H."/>
            <person name="Cheng J.F."/>
            <person name="Land M."/>
            <person name="Hauser L."/>
            <person name="Chang Y.J."/>
            <person name="Jeffries C.D."/>
            <person name="Kopitz M."/>
            <person name="Bruce D."/>
            <person name="Goodwin L."/>
            <person name="Pitluck S."/>
            <person name="Ovchinnikova G."/>
            <person name="Pati A."/>
            <person name="Ivanova N."/>
            <person name="Mavrommatis K."/>
            <person name="Chen A."/>
            <person name="Palaniappan K."/>
            <person name="Chain P."/>
            <person name="Bristow J."/>
            <person name="Eisen J.A."/>
            <person name="Markowitz V."/>
            <person name="Hugenholtz P."/>
            <person name="Goker M."/>
            <person name="Rohde M."/>
            <person name="Kyrpides N.C."/>
            <person name="Klenk H.P."/>
        </authorList>
    </citation>
    <scope>NUCLEOTIDE SEQUENCE [LARGE SCALE GENOMIC DNA]</scope>
    <source>
        <strain evidence="3">ATCC 700827 / DSM 18053 / CIP 107007 / KCTC 52180 / NS114</strain>
    </source>
</reference>
<evidence type="ECO:0000313" key="3">
    <source>
        <dbReference type="Proteomes" id="UP000002011"/>
    </source>
</evidence>
<dbReference type="Gene3D" id="3.90.70.10">
    <property type="entry name" value="Cysteine proteinases"/>
    <property type="match status" value="1"/>
</dbReference>
<dbReference type="HOGENOM" id="CLU_355533_0_0_10"/>
<dbReference type="InterPro" id="IPR000668">
    <property type="entry name" value="Peptidase_C1A_C"/>
</dbReference>
<dbReference type="SUPFAM" id="SSF54001">
    <property type="entry name" value="Cysteine proteinases"/>
    <property type="match status" value="1"/>
</dbReference>
<dbReference type="OrthoDB" id="3648721at2"/>
<evidence type="ECO:0000259" key="1">
    <source>
        <dbReference type="SMART" id="SM00645"/>
    </source>
</evidence>
<dbReference type="PANTHER" id="PTHR34512">
    <property type="entry name" value="CELL SURFACE PROTEIN"/>
    <property type="match status" value="1"/>
</dbReference>
<dbReference type="SUPFAM" id="SSF50998">
    <property type="entry name" value="Quinoprotein alcohol dehydrogenase-like"/>
    <property type="match status" value="1"/>
</dbReference>
<dbReference type="AlphaFoldDB" id="C6VSP8"/>
<keyword evidence="3" id="KW-1185">Reference proteome</keyword>
<dbReference type="eggNOG" id="COG4870">
    <property type="taxonomic scope" value="Bacteria"/>
</dbReference>
<dbReference type="InterPro" id="IPR018391">
    <property type="entry name" value="PQQ_b-propeller_rpt"/>
</dbReference>
<dbReference type="CDD" id="cd02619">
    <property type="entry name" value="Peptidase_C1"/>
    <property type="match status" value="1"/>
</dbReference>
<organism evidence="2 3">
    <name type="scientific">Dyadobacter fermentans (strain ATCC 700827 / DSM 18053 / CIP 107007 / KCTC 52180 / NS114)</name>
    <dbReference type="NCBI Taxonomy" id="471854"/>
    <lineage>
        <taxon>Bacteria</taxon>
        <taxon>Pseudomonadati</taxon>
        <taxon>Bacteroidota</taxon>
        <taxon>Cytophagia</taxon>
        <taxon>Cytophagales</taxon>
        <taxon>Spirosomataceae</taxon>
        <taxon>Dyadobacter</taxon>
    </lineage>
</organism>
<evidence type="ECO:0000313" key="2">
    <source>
        <dbReference type="EMBL" id="ACT92870.1"/>
    </source>
</evidence>
<dbReference type="Gene3D" id="2.140.10.10">
    <property type="entry name" value="Quinoprotein alcohol dehydrogenase-like superfamily"/>
    <property type="match status" value="1"/>
</dbReference>
<proteinExistence type="predicted"/>
<dbReference type="PANTHER" id="PTHR34512:SF30">
    <property type="entry name" value="OUTER MEMBRANE PROTEIN ASSEMBLY FACTOR BAMB"/>
    <property type="match status" value="1"/>
</dbReference>
<dbReference type="Gene3D" id="2.130.10.10">
    <property type="entry name" value="YVTN repeat-like/Quinoprotein amine dehydrogenase"/>
    <property type="match status" value="1"/>
</dbReference>
<dbReference type="Proteomes" id="UP000002011">
    <property type="component" value="Chromosome"/>
</dbReference>
<dbReference type="InterPro" id="IPR002372">
    <property type="entry name" value="PQQ_rpt_dom"/>
</dbReference>
<gene>
    <name evidence="2" type="ordered locus">Dfer_1628</name>
</gene>
<accession>C6VSP8</accession>
<dbReference type="KEGG" id="dfe:Dfer_1628"/>
<feature type="domain" description="Peptidase C1A papain C-terminal" evidence="1">
    <location>
        <begin position="123"/>
        <end position="339"/>
    </location>
</feature>
<dbReference type="Pfam" id="PF13360">
    <property type="entry name" value="PQQ_2"/>
    <property type="match status" value="2"/>
</dbReference>